<name>A0ABU2LSM0_9ACTN</name>
<feature type="domain" description="Membrane transport protein MMPL" evidence="9">
    <location>
        <begin position="400"/>
        <end position="721"/>
    </location>
</feature>
<dbReference type="Pfam" id="PF03176">
    <property type="entry name" value="MMPL"/>
    <property type="match status" value="2"/>
</dbReference>
<sequence length="747" mass="78923">MSASPPPLSRLGGLATRRRRAVLVVGAILFAIAAAIGAGAQSALSLSRFEAPGSESDRAEDVLREEFGDGSPNFLLLVTAKEGTVDDAAVADAGRALTEELAEEPLVTTVGSYWTRGNTPTLASEDRTQALVVAWLAGDATEVREELADVSPEFTRDEALITVQPGGQDEIFRQVSDESRQDFLRAEAVIIPVVLVLLVWAYRRWSAAGLTLGVGLFSVLATLAILRGVTAFVEVSTFAANLALVLGLGLGIDYSLFVIARFREESAAGRDKLAAAARTVETAGRTVLFSGITVAASLAALFAFPFPFLQSFAYGGIAVVLTAAFGAVVLLPAALAAVGHRVLRPRPPATTTDVTQGRWYRSTLRVMRRPLLYGLPVLVVLLALGAPFLGAQFGLPDERVLPADAASRVTQEQIRENFPTEVTDGLQIVATGVDQPTGAATDEYAALLSEQPGVFQVDAPTGSYVDGTRVGENPAEPGRFATDDAVRLTVVADRPALEGDMTELVADIRAVDAPYDVLVGGFPAAMTDFREALLDRLPLVVAIILVVTFVIIFLMTGSVLIPAKATVANVLSLTVMFGSLVWVFQDGNLSGLLDFTPAGRMEPSIPILMFCIAYGLSMDYEVFIMARVKEEYDRTGDNTAAVAAGIQRSAPLITAAAGILALTFAAYVTGSVVFLKQLGVGMALAVLVDALLIRTVLVPAAMRLAGDANWWAPGPLRRLHERFGLREAGPAEPAPTTSSATLTTGAR</sequence>
<feature type="transmembrane region" description="Helical" evidence="8">
    <location>
        <begin position="283"/>
        <end position="306"/>
    </location>
</feature>
<keyword evidence="4 8" id="KW-0812">Transmembrane</keyword>
<feature type="transmembrane region" description="Helical" evidence="8">
    <location>
        <begin position="674"/>
        <end position="693"/>
    </location>
</feature>
<dbReference type="RefSeq" id="WP_311599720.1">
    <property type="nucleotide sequence ID" value="NZ_JAVREM010000020.1"/>
</dbReference>
<evidence type="ECO:0000256" key="4">
    <source>
        <dbReference type="ARBA" id="ARBA00022692"/>
    </source>
</evidence>
<dbReference type="InterPro" id="IPR004869">
    <property type="entry name" value="MMPL_dom"/>
</dbReference>
<feature type="region of interest" description="Disordered" evidence="7">
    <location>
        <begin position="727"/>
        <end position="747"/>
    </location>
</feature>
<dbReference type="SUPFAM" id="SSF82866">
    <property type="entry name" value="Multidrug efflux transporter AcrB transmembrane domain"/>
    <property type="match status" value="2"/>
</dbReference>
<evidence type="ECO:0000256" key="6">
    <source>
        <dbReference type="ARBA" id="ARBA00023136"/>
    </source>
</evidence>
<feature type="transmembrane region" description="Helical" evidence="8">
    <location>
        <begin position="183"/>
        <end position="202"/>
    </location>
</feature>
<feature type="transmembrane region" description="Helical" evidence="8">
    <location>
        <begin position="371"/>
        <end position="391"/>
    </location>
</feature>
<keyword evidence="3" id="KW-1003">Cell membrane</keyword>
<evidence type="ECO:0000256" key="1">
    <source>
        <dbReference type="ARBA" id="ARBA00004651"/>
    </source>
</evidence>
<keyword evidence="11" id="KW-1185">Reference proteome</keyword>
<dbReference type="Gene3D" id="1.20.1640.10">
    <property type="entry name" value="Multidrug efflux transporter AcrB transmembrane domain"/>
    <property type="match status" value="2"/>
</dbReference>
<dbReference type="EMBL" id="JAVREM010000020">
    <property type="protein sequence ID" value="MDT0320053.1"/>
    <property type="molecule type" value="Genomic_DNA"/>
</dbReference>
<dbReference type="PANTHER" id="PTHR33406">
    <property type="entry name" value="MEMBRANE PROTEIN MJ1562-RELATED"/>
    <property type="match status" value="1"/>
</dbReference>
<dbReference type="InterPro" id="IPR050545">
    <property type="entry name" value="Mycobact_MmpL"/>
</dbReference>
<keyword evidence="6 8" id="KW-0472">Membrane</keyword>
<proteinExistence type="inferred from homology"/>
<evidence type="ECO:0000259" key="9">
    <source>
        <dbReference type="Pfam" id="PF03176"/>
    </source>
</evidence>
<comment type="subcellular location">
    <subcellularLocation>
        <location evidence="1">Cell membrane</location>
        <topology evidence="1">Multi-pass membrane protein</topology>
    </subcellularLocation>
</comment>
<dbReference type="PANTHER" id="PTHR33406:SF11">
    <property type="entry name" value="MEMBRANE PROTEIN SCO6666-RELATED"/>
    <property type="match status" value="1"/>
</dbReference>
<feature type="transmembrane region" description="Helical" evidence="8">
    <location>
        <begin position="539"/>
        <end position="560"/>
    </location>
</feature>
<organism evidence="10 11">
    <name type="scientific">Streptomyces millisiae</name>
    <dbReference type="NCBI Taxonomy" id="3075542"/>
    <lineage>
        <taxon>Bacteria</taxon>
        <taxon>Bacillati</taxon>
        <taxon>Actinomycetota</taxon>
        <taxon>Actinomycetes</taxon>
        <taxon>Kitasatosporales</taxon>
        <taxon>Streptomycetaceae</taxon>
        <taxon>Streptomyces</taxon>
    </lineage>
</organism>
<dbReference type="Proteomes" id="UP001183420">
    <property type="component" value="Unassembled WGS sequence"/>
</dbReference>
<feature type="transmembrane region" description="Helical" evidence="8">
    <location>
        <begin position="209"/>
        <end position="226"/>
    </location>
</feature>
<evidence type="ECO:0000313" key="11">
    <source>
        <dbReference type="Proteomes" id="UP001183420"/>
    </source>
</evidence>
<evidence type="ECO:0000256" key="8">
    <source>
        <dbReference type="SAM" id="Phobius"/>
    </source>
</evidence>
<feature type="transmembrane region" description="Helical" evidence="8">
    <location>
        <begin position="649"/>
        <end position="668"/>
    </location>
</feature>
<evidence type="ECO:0000256" key="7">
    <source>
        <dbReference type="SAM" id="MobiDB-lite"/>
    </source>
</evidence>
<protein>
    <submittedName>
        <fullName evidence="10">MMPL family transporter</fullName>
    </submittedName>
</protein>
<gene>
    <name evidence="10" type="ORF">RNC47_17100</name>
</gene>
<evidence type="ECO:0000256" key="5">
    <source>
        <dbReference type="ARBA" id="ARBA00022989"/>
    </source>
</evidence>
<keyword evidence="5 8" id="KW-1133">Transmembrane helix</keyword>
<comment type="similarity">
    <text evidence="2">Belongs to the resistance-nodulation-cell division (RND) (TC 2.A.6) family. MmpL subfamily.</text>
</comment>
<evidence type="ECO:0000256" key="3">
    <source>
        <dbReference type="ARBA" id="ARBA00022475"/>
    </source>
</evidence>
<feature type="transmembrane region" description="Helical" evidence="8">
    <location>
        <begin position="21"/>
        <end position="40"/>
    </location>
</feature>
<feature type="transmembrane region" description="Helical" evidence="8">
    <location>
        <begin position="567"/>
        <end position="585"/>
    </location>
</feature>
<comment type="caution">
    <text evidence="10">The sequence shown here is derived from an EMBL/GenBank/DDBJ whole genome shotgun (WGS) entry which is preliminary data.</text>
</comment>
<evidence type="ECO:0000313" key="10">
    <source>
        <dbReference type="EMBL" id="MDT0320053.1"/>
    </source>
</evidence>
<feature type="transmembrane region" description="Helical" evidence="8">
    <location>
        <begin position="238"/>
        <end position="262"/>
    </location>
</feature>
<feature type="transmembrane region" description="Helical" evidence="8">
    <location>
        <begin position="312"/>
        <end position="338"/>
    </location>
</feature>
<accession>A0ABU2LSM0</accession>
<feature type="domain" description="Membrane transport protein MMPL" evidence="9">
    <location>
        <begin position="51"/>
        <end position="371"/>
    </location>
</feature>
<evidence type="ECO:0000256" key="2">
    <source>
        <dbReference type="ARBA" id="ARBA00010157"/>
    </source>
</evidence>
<feature type="transmembrane region" description="Helical" evidence="8">
    <location>
        <begin position="605"/>
        <end position="628"/>
    </location>
</feature>
<reference evidence="11" key="1">
    <citation type="submission" date="2023-07" db="EMBL/GenBank/DDBJ databases">
        <title>30 novel species of actinomycetes from the DSMZ collection.</title>
        <authorList>
            <person name="Nouioui I."/>
        </authorList>
    </citation>
    <scope>NUCLEOTIDE SEQUENCE [LARGE SCALE GENOMIC DNA]</scope>
    <source>
        <strain evidence="11">DSM 44918</strain>
    </source>
</reference>